<gene>
    <name evidence="2" type="ORF">GALMADRAFT_239483</name>
</gene>
<keyword evidence="3" id="KW-1185">Reference proteome</keyword>
<dbReference type="OrthoDB" id="2417614at2759"/>
<evidence type="ECO:0000313" key="2">
    <source>
        <dbReference type="EMBL" id="KDR81500.1"/>
    </source>
</evidence>
<evidence type="ECO:0000256" key="1">
    <source>
        <dbReference type="SAM" id="MobiDB-lite"/>
    </source>
</evidence>
<sequence>MSKSTTEKSKKLQNFLYKLADSFDLQKPDVPPKPPPKPPQPGNANAPSSSTSSGDITTAFNSLTISNAEKHDPVPSAAPFIGGFNPAVQGNFYGANHLTSPNPTDHSLSAPNLSMPLAIPTPYVTYPQSLTMQMALRPDQDIPPIGRVHSNPIPSSSTLHGYTAFPAPGPSVSSRPSNNAPLTIPSTPSKASKSEVSSTVSTPSQKSGQVQCSGVTKAGKRCNRMIKIKPSAATLALEDEEWSLPQFCHQHTKELLGPSGYYARKNGEWVKFEDWIPPYLQPDTQVSLRIEMEKTRSQSDVHGYIYTFEIREPQDTEIIKLKVGRAVNLVKRIDQWGKQCGSKEQILRGFFPGTVEPDEDGNTGSLMKGRVKAGDKGPWCHRLERLVHLELADLVSSSIYLDPAWPKIDASDKSNAAENNLVSSKDPNSSKNIATTCPDCGSVHKEIFEFRRWKRGKNKGKEWEVLVKPVVERWGKFVELYV</sequence>
<accession>A0A067TE78</accession>
<feature type="region of interest" description="Disordered" evidence="1">
    <location>
        <begin position="156"/>
        <end position="211"/>
    </location>
</feature>
<dbReference type="Pfam" id="PF13455">
    <property type="entry name" value="MUG113"/>
    <property type="match status" value="1"/>
</dbReference>
<name>A0A067TE78_GALM3</name>
<dbReference type="PANTHER" id="PTHR28094">
    <property type="entry name" value="MEIOTICALLY UP-REGULATED GENE 113 PROTEIN"/>
    <property type="match status" value="1"/>
</dbReference>
<dbReference type="Proteomes" id="UP000027222">
    <property type="component" value="Unassembled WGS sequence"/>
</dbReference>
<evidence type="ECO:0000313" key="3">
    <source>
        <dbReference type="Proteomes" id="UP000027222"/>
    </source>
</evidence>
<dbReference type="InterPro" id="IPR053006">
    <property type="entry name" value="Meiosis_regulatory"/>
</dbReference>
<feature type="region of interest" description="Disordered" evidence="1">
    <location>
        <begin position="23"/>
        <end position="57"/>
    </location>
</feature>
<protein>
    <recommendedName>
        <fullName evidence="4">DUF1766-domain-containing protein</fullName>
    </recommendedName>
</protein>
<dbReference type="EMBL" id="KL142370">
    <property type="protein sequence ID" value="KDR81500.1"/>
    <property type="molecule type" value="Genomic_DNA"/>
</dbReference>
<dbReference type="AlphaFoldDB" id="A0A067TE78"/>
<reference evidence="3" key="1">
    <citation type="journal article" date="2014" name="Proc. Natl. Acad. Sci. U.S.A.">
        <title>Extensive sampling of basidiomycete genomes demonstrates inadequacy of the white-rot/brown-rot paradigm for wood decay fungi.</title>
        <authorList>
            <person name="Riley R."/>
            <person name="Salamov A.A."/>
            <person name="Brown D.W."/>
            <person name="Nagy L.G."/>
            <person name="Floudas D."/>
            <person name="Held B.W."/>
            <person name="Levasseur A."/>
            <person name="Lombard V."/>
            <person name="Morin E."/>
            <person name="Otillar R."/>
            <person name="Lindquist E.A."/>
            <person name="Sun H."/>
            <person name="LaButti K.M."/>
            <person name="Schmutz J."/>
            <person name="Jabbour D."/>
            <person name="Luo H."/>
            <person name="Baker S.E."/>
            <person name="Pisabarro A.G."/>
            <person name="Walton J.D."/>
            <person name="Blanchette R.A."/>
            <person name="Henrissat B."/>
            <person name="Martin F."/>
            <person name="Cullen D."/>
            <person name="Hibbett D.S."/>
            <person name="Grigoriev I.V."/>
        </authorList>
    </citation>
    <scope>NUCLEOTIDE SEQUENCE [LARGE SCALE GENOMIC DNA]</scope>
    <source>
        <strain evidence="3">CBS 339.88</strain>
    </source>
</reference>
<dbReference type="PANTHER" id="PTHR28094:SF1">
    <property type="entry name" value="MEIOTICALLY UP-REGULATED GENE 113 PROTEIN"/>
    <property type="match status" value="1"/>
</dbReference>
<proteinExistence type="predicted"/>
<dbReference type="STRING" id="685588.A0A067TE78"/>
<feature type="compositionally biased region" description="Pro residues" evidence="1">
    <location>
        <begin position="29"/>
        <end position="41"/>
    </location>
</feature>
<evidence type="ECO:0008006" key="4">
    <source>
        <dbReference type="Google" id="ProtNLM"/>
    </source>
</evidence>
<feature type="compositionally biased region" description="Polar residues" evidence="1">
    <location>
        <begin position="42"/>
        <end position="57"/>
    </location>
</feature>
<organism evidence="2 3">
    <name type="scientific">Galerina marginata (strain CBS 339.88)</name>
    <dbReference type="NCBI Taxonomy" id="685588"/>
    <lineage>
        <taxon>Eukaryota</taxon>
        <taxon>Fungi</taxon>
        <taxon>Dikarya</taxon>
        <taxon>Basidiomycota</taxon>
        <taxon>Agaricomycotina</taxon>
        <taxon>Agaricomycetes</taxon>
        <taxon>Agaricomycetidae</taxon>
        <taxon>Agaricales</taxon>
        <taxon>Agaricineae</taxon>
        <taxon>Strophariaceae</taxon>
        <taxon>Galerina</taxon>
    </lineage>
</organism>
<feature type="compositionally biased region" description="Polar residues" evidence="1">
    <location>
        <begin position="171"/>
        <end position="211"/>
    </location>
</feature>
<dbReference type="HOGENOM" id="CLU_020641_1_0_1"/>
<feature type="region of interest" description="Disordered" evidence="1">
    <location>
        <begin position="351"/>
        <end position="370"/>
    </location>
</feature>